<feature type="compositionally biased region" description="Basic and acidic residues" evidence="7">
    <location>
        <begin position="752"/>
        <end position="766"/>
    </location>
</feature>
<dbReference type="SUPFAM" id="SSF53448">
    <property type="entry name" value="Nucleotide-diphospho-sugar transferases"/>
    <property type="match status" value="1"/>
</dbReference>
<evidence type="ECO:0000256" key="4">
    <source>
        <dbReference type="ARBA" id="ARBA00022679"/>
    </source>
</evidence>
<dbReference type="EMBL" id="CP031264">
    <property type="protein sequence ID" value="AXI81336.1"/>
    <property type="molecule type" value="Genomic_DNA"/>
</dbReference>
<dbReference type="InterPro" id="IPR007554">
    <property type="entry name" value="Glycerophosphate_synth"/>
</dbReference>
<keyword evidence="10" id="KW-1185">Reference proteome</keyword>
<feature type="region of interest" description="Disordered" evidence="7">
    <location>
        <begin position="724"/>
        <end position="766"/>
    </location>
</feature>
<dbReference type="SUPFAM" id="SSF53756">
    <property type="entry name" value="UDP-Glycosyltransferase/glycogen phosphorylase"/>
    <property type="match status" value="1"/>
</dbReference>
<accession>A0A345T5T1</accession>
<name>A0A345T5T1_9ACTN</name>
<dbReference type="Gene3D" id="3.40.50.11820">
    <property type="match status" value="1"/>
</dbReference>
<organism evidence="9 10">
    <name type="scientific">Peterkaempfera bronchialis</name>
    <dbReference type="NCBI Taxonomy" id="2126346"/>
    <lineage>
        <taxon>Bacteria</taxon>
        <taxon>Bacillati</taxon>
        <taxon>Actinomycetota</taxon>
        <taxon>Actinomycetes</taxon>
        <taxon>Kitasatosporales</taxon>
        <taxon>Streptomycetaceae</taxon>
        <taxon>Peterkaempfera</taxon>
    </lineage>
</organism>
<dbReference type="GO" id="GO:0019350">
    <property type="term" value="P:teichoic acid biosynthetic process"/>
    <property type="evidence" value="ECO:0007669"/>
    <property type="project" value="UniProtKB-KW"/>
</dbReference>
<gene>
    <name evidence="9" type="ORF">C7M71_011245</name>
</gene>
<dbReference type="InterPro" id="IPR043148">
    <property type="entry name" value="TagF_C"/>
</dbReference>
<dbReference type="Pfam" id="PF04464">
    <property type="entry name" value="Glyphos_transf"/>
    <property type="match status" value="1"/>
</dbReference>
<dbReference type="InterPro" id="IPR029044">
    <property type="entry name" value="Nucleotide-diphossugar_trans"/>
</dbReference>
<evidence type="ECO:0000256" key="2">
    <source>
        <dbReference type="ARBA" id="ARBA00010488"/>
    </source>
</evidence>
<evidence type="ECO:0000313" key="9">
    <source>
        <dbReference type="EMBL" id="AXI81336.1"/>
    </source>
</evidence>
<dbReference type="Proteomes" id="UP000249340">
    <property type="component" value="Chromosome"/>
</dbReference>
<dbReference type="Gene3D" id="3.90.550.10">
    <property type="entry name" value="Spore Coat Polysaccharide Biosynthesis Protein SpsA, Chain A"/>
    <property type="match status" value="1"/>
</dbReference>
<feature type="domain" description="Glycosyltransferase 2-like" evidence="8">
    <location>
        <begin position="5"/>
        <end position="134"/>
    </location>
</feature>
<dbReference type="InterPro" id="IPR001173">
    <property type="entry name" value="Glyco_trans_2-like"/>
</dbReference>
<dbReference type="KEGG" id="stri:C7M71_011245"/>
<dbReference type="GO" id="GO:0005886">
    <property type="term" value="C:plasma membrane"/>
    <property type="evidence" value="ECO:0007669"/>
    <property type="project" value="UniProtKB-SubCell"/>
</dbReference>
<dbReference type="RefSeq" id="WP_111494129.1">
    <property type="nucleotide sequence ID" value="NZ_CP031264.1"/>
</dbReference>
<dbReference type="PANTHER" id="PTHR37316">
    <property type="entry name" value="TEICHOIC ACID GLYCEROL-PHOSPHATE PRIMASE"/>
    <property type="match status" value="1"/>
</dbReference>
<keyword evidence="4 9" id="KW-0808">Transferase</keyword>
<dbReference type="AlphaFoldDB" id="A0A345T5T1"/>
<dbReference type="CDD" id="cd00761">
    <property type="entry name" value="Glyco_tranf_GTA_type"/>
    <property type="match status" value="1"/>
</dbReference>
<evidence type="ECO:0000256" key="7">
    <source>
        <dbReference type="SAM" id="MobiDB-lite"/>
    </source>
</evidence>
<sequence>MPRFSIIVPAYKVQAYLGQCIDSVLSQSYEDFELIGVDDRSPDGCGQIFDEAAARDDRVRVLHLPENVGLGRARNAGLEVATGDYLLFLDSDDTLTPGALRAVADRLEECAEPEILVYDYARSYWNHKVRRSRDAELFSRPGPEVFSVGERPELLGLLMVVWNKAYRRDFVEQQGLRFPPGYYEDTPWTYPSMLAAERIALLDRVCVHYRQRRQGNILSTSSRKHFDVFDQYDRVFAFLDSRPDLGHWRPVVYGRMLHHLHTVVSRPDRVPADARREYFRRAARHCRRHRPAGYRPAVGPESARLRLLARGRRRSYAVLRALEWLRREAPGAVRRMRHAVGRPLLGAYQRIAQRLPVRRDLAVFAAYWNRGPSCNPAAIHAKLRELAPHIETVWVVDRRRRDEVPPGIPFVHPGSRRHRAAMARARYFVNNVNFPDSTVKRPGTVHLQTHHGTPVKYMGLDLQEHPAARMDFERLLERVDRWDYSLSSNRFSTLAWEGAYPAGYTTLEYGYPRNDVFYTATAQDVLEARAELGIPEGAVALLYAPTHRDYRSSYRPRLDLARLMQALGPGHVLLTRMHYFHDRQDQTPSQIPDGAVIDVSGHPSVERLCLASDGLITDYSSLMFDYANLDRPIVVYADDWEVYREARGVYLDVLSGRPGETPGAVARDEQELISVLTSGAWRDESAAGLRAAFRERFCEFDDGRAAERVVRRVFLGETAPLPHLPWAERRPAPDPVTALTQRGTVPAPAQGADRDGLDRLRAFSPS</sequence>
<dbReference type="Pfam" id="PF00535">
    <property type="entry name" value="Glycos_transf_2"/>
    <property type="match status" value="1"/>
</dbReference>
<keyword evidence="6" id="KW-0472">Membrane</keyword>
<dbReference type="FunFam" id="3.90.550.10:FF:000196">
    <property type="entry name" value="Glycosyl transferase"/>
    <property type="match status" value="1"/>
</dbReference>
<dbReference type="PANTHER" id="PTHR37316:SF3">
    <property type="entry name" value="TEICHOIC ACID GLYCEROL-PHOSPHATE TRANSFERASE"/>
    <property type="match status" value="1"/>
</dbReference>
<dbReference type="OrthoDB" id="3183633at2"/>
<comment type="similarity">
    <text evidence="2">Belongs to the CDP-glycerol glycerophosphotransferase family.</text>
</comment>
<reference evidence="10" key="1">
    <citation type="submission" date="2018-07" db="EMBL/GenBank/DDBJ databases">
        <title>Streptacidiphilus bronchialis DSM 106435 chromosome.</title>
        <authorList>
            <person name="Batra D."/>
            <person name="Gulvik C.A."/>
        </authorList>
    </citation>
    <scope>NUCLEOTIDE SEQUENCE [LARGE SCALE GENOMIC DNA]</scope>
    <source>
        <strain evidence="10">DSM 106435</strain>
    </source>
</reference>
<dbReference type="InterPro" id="IPR051612">
    <property type="entry name" value="Teichoic_Acid_Biosynth"/>
</dbReference>
<keyword evidence="5" id="KW-0777">Teichoic acid biosynthesis</keyword>
<evidence type="ECO:0000256" key="6">
    <source>
        <dbReference type="ARBA" id="ARBA00023136"/>
    </source>
</evidence>
<dbReference type="GO" id="GO:0047355">
    <property type="term" value="F:CDP-glycerol glycerophosphotransferase activity"/>
    <property type="evidence" value="ECO:0007669"/>
    <property type="project" value="InterPro"/>
</dbReference>
<evidence type="ECO:0000313" key="10">
    <source>
        <dbReference type="Proteomes" id="UP000249340"/>
    </source>
</evidence>
<comment type="subcellular location">
    <subcellularLocation>
        <location evidence="1">Cell membrane</location>
        <topology evidence="1">Peripheral membrane protein</topology>
    </subcellularLocation>
</comment>
<evidence type="ECO:0000256" key="3">
    <source>
        <dbReference type="ARBA" id="ARBA00022475"/>
    </source>
</evidence>
<evidence type="ECO:0000256" key="5">
    <source>
        <dbReference type="ARBA" id="ARBA00022944"/>
    </source>
</evidence>
<protein>
    <submittedName>
        <fullName evidence="9">Glycosyltransferase</fullName>
    </submittedName>
</protein>
<dbReference type="Gene3D" id="3.40.50.12580">
    <property type="match status" value="1"/>
</dbReference>
<evidence type="ECO:0000259" key="8">
    <source>
        <dbReference type="Pfam" id="PF00535"/>
    </source>
</evidence>
<proteinExistence type="inferred from homology"/>
<keyword evidence="3" id="KW-1003">Cell membrane</keyword>
<evidence type="ECO:0000256" key="1">
    <source>
        <dbReference type="ARBA" id="ARBA00004202"/>
    </source>
</evidence>
<dbReference type="InterPro" id="IPR043149">
    <property type="entry name" value="TagF_N"/>
</dbReference>